<dbReference type="HOGENOM" id="CLU_041441_2_0_1"/>
<proteinExistence type="predicted"/>
<sequence>MALSRQPFIYKPVNSSAEPALHHLSSQQRTISASSAVMKTRFLILSDTHATAYTAPKTYADVALHGGDLTESSTLDEYRSAVKLLKEVNAPLKLAIAGNHDFTLDIPLYKSRMDQAPPERRERLIEEYGDFGEARHLFEEAGIIILDEGTHHFSLENGASLSIYASPYTPSFGSWGFQYTREQGHEFNIKGVDIAMTHGPPRGILDETIFHDEAGCTTLLRAISQARPKVHCFGHIHEAWGAKLITWQNTGFSAPVDKENSVLVNSLTGAKESEELMNKLKARQLEGYYATSHCTDDPTPIQPGQQTLVINASIKGHGWNNYQLPWLVDIELPRTD</sequence>
<keyword evidence="3" id="KW-1185">Reference proteome</keyword>
<dbReference type="Proteomes" id="UP000002035">
    <property type="component" value="Unassembled WGS sequence"/>
</dbReference>
<name>C5FRA8_ARTOC</name>
<reference evidence="3" key="1">
    <citation type="journal article" date="2012" name="MBio">
        <title>Comparative genome analysis of Trichophyton rubrum and related dermatophytes reveals candidate genes involved in infection.</title>
        <authorList>
            <person name="Martinez D.A."/>
            <person name="Oliver B.G."/>
            <person name="Graeser Y."/>
            <person name="Goldberg J.M."/>
            <person name="Li W."/>
            <person name="Martinez-Rossi N.M."/>
            <person name="Monod M."/>
            <person name="Shelest E."/>
            <person name="Barton R.C."/>
            <person name="Birch E."/>
            <person name="Brakhage A.A."/>
            <person name="Chen Z."/>
            <person name="Gurr S.J."/>
            <person name="Heiman D."/>
            <person name="Heitman J."/>
            <person name="Kosti I."/>
            <person name="Rossi A."/>
            <person name="Saif S."/>
            <person name="Samalova M."/>
            <person name="Saunders C.W."/>
            <person name="Shea T."/>
            <person name="Summerbell R.C."/>
            <person name="Xu J."/>
            <person name="Young S."/>
            <person name="Zeng Q."/>
            <person name="Birren B.W."/>
            <person name="Cuomo C.A."/>
            <person name="White T.C."/>
        </authorList>
    </citation>
    <scope>NUCLEOTIDE SEQUENCE [LARGE SCALE GENOMIC DNA]</scope>
    <source>
        <strain evidence="3">ATCC MYA-4605 / CBS 113480</strain>
    </source>
</reference>
<dbReference type="PANTHER" id="PTHR12905">
    <property type="entry name" value="METALLOPHOSPHOESTERASE"/>
    <property type="match status" value="1"/>
</dbReference>
<dbReference type="GO" id="GO:0016787">
    <property type="term" value="F:hydrolase activity"/>
    <property type="evidence" value="ECO:0007669"/>
    <property type="project" value="InterPro"/>
</dbReference>
<dbReference type="InterPro" id="IPR029052">
    <property type="entry name" value="Metallo-depent_PP-like"/>
</dbReference>
<dbReference type="RefSeq" id="XP_002845361.1">
    <property type="nucleotide sequence ID" value="XM_002845315.1"/>
</dbReference>
<evidence type="ECO:0000259" key="1">
    <source>
        <dbReference type="Pfam" id="PF00149"/>
    </source>
</evidence>
<organism evidence="2 3">
    <name type="scientific">Arthroderma otae (strain ATCC MYA-4605 / CBS 113480)</name>
    <name type="common">Microsporum canis</name>
    <dbReference type="NCBI Taxonomy" id="554155"/>
    <lineage>
        <taxon>Eukaryota</taxon>
        <taxon>Fungi</taxon>
        <taxon>Dikarya</taxon>
        <taxon>Ascomycota</taxon>
        <taxon>Pezizomycotina</taxon>
        <taxon>Eurotiomycetes</taxon>
        <taxon>Eurotiomycetidae</taxon>
        <taxon>Onygenales</taxon>
        <taxon>Arthrodermataceae</taxon>
        <taxon>Microsporum</taxon>
    </lineage>
</organism>
<dbReference type="InterPro" id="IPR004843">
    <property type="entry name" value="Calcineurin-like_PHP"/>
</dbReference>
<dbReference type="eggNOG" id="KOG3947">
    <property type="taxonomic scope" value="Eukaryota"/>
</dbReference>
<dbReference type="OrthoDB" id="630188at2759"/>
<protein>
    <submittedName>
        <fullName evidence="2">Metallophosphoesterase domain-containing protein 2</fullName>
    </submittedName>
</protein>
<dbReference type="Gene3D" id="3.60.21.10">
    <property type="match status" value="1"/>
</dbReference>
<evidence type="ECO:0000313" key="3">
    <source>
        <dbReference type="Proteomes" id="UP000002035"/>
    </source>
</evidence>
<dbReference type="OMA" id="HEYHSAI"/>
<accession>C5FRA8</accession>
<gene>
    <name evidence="2" type="ORF">MCYG_05230</name>
</gene>
<evidence type="ECO:0000313" key="2">
    <source>
        <dbReference type="EMBL" id="EEQ32411.1"/>
    </source>
</evidence>
<dbReference type="GeneID" id="9225893"/>
<dbReference type="VEuPathDB" id="FungiDB:MCYG_05230"/>
<dbReference type="AlphaFoldDB" id="C5FRA8"/>
<dbReference type="InterPro" id="IPR051693">
    <property type="entry name" value="UPF0046_metallophosphoest"/>
</dbReference>
<feature type="domain" description="Calcineurin-like phosphoesterase" evidence="1">
    <location>
        <begin position="41"/>
        <end position="238"/>
    </location>
</feature>
<dbReference type="CDD" id="cd07379">
    <property type="entry name" value="MPP_239FB"/>
    <property type="match status" value="1"/>
</dbReference>
<dbReference type="EMBL" id="DS995705">
    <property type="protein sequence ID" value="EEQ32411.1"/>
    <property type="molecule type" value="Genomic_DNA"/>
</dbReference>
<dbReference type="SUPFAM" id="SSF56300">
    <property type="entry name" value="Metallo-dependent phosphatases"/>
    <property type="match status" value="1"/>
</dbReference>
<dbReference type="PANTHER" id="PTHR12905:SF0">
    <property type="entry name" value="CALCINEURIN-LIKE PHOSPHOESTERASE DOMAIN-CONTAINING PROTEIN"/>
    <property type="match status" value="1"/>
</dbReference>
<dbReference type="Pfam" id="PF00149">
    <property type="entry name" value="Metallophos"/>
    <property type="match status" value="1"/>
</dbReference>